<keyword evidence="3 4" id="KW-0574">Periplasm</keyword>
<dbReference type="NCBIfam" id="TIGR03170">
    <property type="entry name" value="flgA_cterm"/>
    <property type="match status" value="1"/>
</dbReference>
<gene>
    <name evidence="6" type="primary">flgA</name>
    <name evidence="6" type="ORF">KZ820_01445</name>
</gene>
<keyword evidence="2 4" id="KW-0732">Signal</keyword>
<dbReference type="Pfam" id="PF13144">
    <property type="entry name" value="ChapFlgA"/>
    <property type="match status" value="1"/>
</dbReference>
<keyword evidence="6" id="KW-0966">Cell projection</keyword>
<protein>
    <recommendedName>
        <fullName evidence="4">Flagella basal body P-ring formation protein FlgA</fullName>
    </recommendedName>
</protein>
<proteinExistence type="inferred from homology"/>
<accession>A0ABS7BIF4</accession>
<dbReference type="Gene3D" id="2.30.30.760">
    <property type="match status" value="1"/>
</dbReference>
<feature type="chain" id="PRO_5044964758" description="Flagella basal body P-ring formation protein FlgA" evidence="4">
    <location>
        <begin position="23"/>
        <end position="152"/>
    </location>
</feature>
<comment type="function">
    <text evidence="4">Involved in the assembly process of the P-ring formation. It may associate with FlgF on the rod constituting a structure essential for the P-ring assembly or may act as a modulator protein for the P-ring assembly.</text>
</comment>
<organism evidence="6 7">
    <name type="scientific">Sphingomonas citri</name>
    <dbReference type="NCBI Taxonomy" id="2862499"/>
    <lineage>
        <taxon>Bacteria</taxon>
        <taxon>Pseudomonadati</taxon>
        <taxon>Pseudomonadota</taxon>
        <taxon>Alphaproteobacteria</taxon>
        <taxon>Sphingomonadales</taxon>
        <taxon>Sphingomonadaceae</taxon>
        <taxon>Sphingomonas</taxon>
    </lineage>
</organism>
<dbReference type="Proteomes" id="UP000759103">
    <property type="component" value="Unassembled WGS sequence"/>
</dbReference>
<evidence type="ECO:0000313" key="6">
    <source>
        <dbReference type="EMBL" id="MBW6529387.1"/>
    </source>
</evidence>
<evidence type="ECO:0000313" key="7">
    <source>
        <dbReference type="Proteomes" id="UP000759103"/>
    </source>
</evidence>
<keyword evidence="6" id="KW-0282">Flagellum</keyword>
<feature type="domain" description="SAF" evidence="5">
    <location>
        <begin position="29"/>
        <end position="89"/>
    </location>
</feature>
<feature type="signal peptide" evidence="4">
    <location>
        <begin position="1"/>
        <end position="22"/>
    </location>
</feature>
<keyword evidence="6" id="KW-0969">Cilium</keyword>
<dbReference type="SMART" id="SM00858">
    <property type="entry name" value="SAF"/>
    <property type="match status" value="1"/>
</dbReference>
<comment type="similarity">
    <text evidence="4">Belongs to the FlgA family.</text>
</comment>
<comment type="subcellular location">
    <subcellularLocation>
        <location evidence="1 4">Periplasm</location>
    </subcellularLocation>
</comment>
<dbReference type="InterPro" id="IPR039246">
    <property type="entry name" value="Flagellar_FlgA"/>
</dbReference>
<comment type="caution">
    <text evidence="6">The sequence shown here is derived from an EMBL/GenBank/DDBJ whole genome shotgun (WGS) entry which is preliminary data.</text>
</comment>
<dbReference type="PANTHER" id="PTHR36307">
    <property type="entry name" value="FLAGELLA BASAL BODY P-RING FORMATION PROTEIN FLGA"/>
    <property type="match status" value="1"/>
</dbReference>
<keyword evidence="4" id="KW-1005">Bacterial flagellum biogenesis</keyword>
<evidence type="ECO:0000256" key="4">
    <source>
        <dbReference type="RuleBase" id="RU362063"/>
    </source>
</evidence>
<dbReference type="EMBL" id="JAHXZN010000001">
    <property type="protein sequence ID" value="MBW6529387.1"/>
    <property type="molecule type" value="Genomic_DNA"/>
</dbReference>
<dbReference type="InterPro" id="IPR017585">
    <property type="entry name" value="SAF_FlgA"/>
</dbReference>
<sequence>MRFGLARLTVALLPLVGAPAAAQSAAPAAPVVLAQPVAAGAVISADDLRVWDTGDPPPMRGALAAANIVGRAAARRLAAGAVVREGDVRAPQVIQRGEPVTLVLRSGALTISTQGQALNAAGLGEPVRVICDSTKRTLSGRAEAPGRVVVAG</sequence>
<evidence type="ECO:0000256" key="1">
    <source>
        <dbReference type="ARBA" id="ARBA00004418"/>
    </source>
</evidence>
<evidence type="ECO:0000256" key="2">
    <source>
        <dbReference type="ARBA" id="ARBA00022729"/>
    </source>
</evidence>
<dbReference type="InterPro" id="IPR013974">
    <property type="entry name" value="SAF"/>
</dbReference>
<keyword evidence="7" id="KW-1185">Reference proteome</keyword>
<dbReference type="PANTHER" id="PTHR36307:SF1">
    <property type="entry name" value="FLAGELLA BASAL BODY P-RING FORMATION PROTEIN FLGA"/>
    <property type="match status" value="1"/>
</dbReference>
<name>A0ABS7BIF4_9SPHN</name>
<evidence type="ECO:0000259" key="5">
    <source>
        <dbReference type="SMART" id="SM00858"/>
    </source>
</evidence>
<evidence type="ECO:0000256" key="3">
    <source>
        <dbReference type="ARBA" id="ARBA00022764"/>
    </source>
</evidence>
<reference evidence="6 7" key="1">
    <citation type="submission" date="2021-07" db="EMBL/GenBank/DDBJ databases">
        <title>Sphingomonas sp.</title>
        <authorList>
            <person name="Feng G."/>
            <person name="Li J."/>
            <person name="Pan M."/>
        </authorList>
    </citation>
    <scope>NUCLEOTIDE SEQUENCE [LARGE SCALE GENOMIC DNA]</scope>
    <source>
        <strain evidence="6 7">RRHST34</strain>
    </source>
</reference>